<accession>L1JNP2</accession>
<reference evidence="2" key="3">
    <citation type="submission" date="2016-03" db="UniProtKB">
        <authorList>
            <consortium name="EnsemblProtists"/>
        </authorList>
    </citation>
    <scope>IDENTIFICATION</scope>
</reference>
<dbReference type="HOGENOM" id="CLU_1520652_0_0_1"/>
<keyword evidence="3" id="KW-1185">Reference proteome</keyword>
<dbReference type="KEGG" id="gtt:GUITHDRAFT_104661"/>
<gene>
    <name evidence="1" type="ORF">GUITHDRAFT_104661</name>
</gene>
<name>L1JNP2_GUITC</name>
<dbReference type="RefSeq" id="XP_005836678.1">
    <property type="nucleotide sequence ID" value="XM_005836621.1"/>
</dbReference>
<dbReference type="AlphaFoldDB" id="L1JNP2"/>
<evidence type="ECO:0000313" key="2">
    <source>
        <dbReference type="EnsemblProtists" id="EKX49698"/>
    </source>
</evidence>
<reference evidence="3" key="2">
    <citation type="submission" date="2012-11" db="EMBL/GenBank/DDBJ databases">
        <authorList>
            <person name="Kuo A."/>
            <person name="Curtis B.A."/>
            <person name="Tanifuji G."/>
            <person name="Burki F."/>
            <person name="Gruber A."/>
            <person name="Irimia M."/>
            <person name="Maruyama S."/>
            <person name="Arias M.C."/>
            <person name="Ball S.G."/>
            <person name="Gile G.H."/>
            <person name="Hirakawa Y."/>
            <person name="Hopkins J.F."/>
            <person name="Rensing S.A."/>
            <person name="Schmutz J."/>
            <person name="Symeonidi A."/>
            <person name="Elias M."/>
            <person name="Eveleigh R.J."/>
            <person name="Herman E.K."/>
            <person name="Klute M.J."/>
            <person name="Nakayama T."/>
            <person name="Obornik M."/>
            <person name="Reyes-Prieto A."/>
            <person name="Armbrust E.V."/>
            <person name="Aves S.J."/>
            <person name="Beiko R.G."/>
            <person name="Coutinho P."/>
            <person name="Dacks J.B."/>
            <person name="Durnford D.G."/>
            <person name="Fast N.M."/>
            <person name="Green B.R."/>
            <person name="Grisdale C."/>
            <person name="Hempe F."/>
            <person name="Henrissat B."/>
            <person name="Hoppner M.P."/>
            <person name="Ishida K.-I."/>
            <person name="Kim E."/>
            <person name="Koreny L."/>
            <person name="Kroth P.G."/>
            <person name="Liu Y."/>
            <person name="Malik S.-B."/>
            <person name="Maier U.G."/>
            <person name="McRose D."/>
            <person name="Mock T."/>
            <person name="Neilson J.A."/>
            <person name="Onodera N.T."/>
            <person name="Poole A.M."/>
            <person name="Pritham E.J."/>
            <person name="Richards T.A."/>
            <person name="Rocap G."/>
            <person name="Roy S.W."/>
            <person name="Sarai C."/>
            <person name="Schaack S."/>
            <person name="Shirato S."/>
            <person name="Slamovits C.H."/>
            <person name="Spencer D.F."/>
            <person name="Suzuki S."/>
            <person name="Worden A.Z."/>
            <person name="Zauner S."/>
            <person name="Barry K."/>
            <person name="Bell C."/>
            <person name="Bharti A.K."/>
            <person name="Crow J.A."/>
            <person name="Grimwood J."/>
            <person name="Kramer R."/>
            <person name="Lindquist E."/>
            <person name="Lucas S."/>
            <person name="Salamov A."/>
            <person name="McFadden G.I."/>
            <person name="Lane C.E."/>
            <person name="Keeling P.J."/>
            <person name="Gray M.W."/>
            <person name="Grigoriev I.V."/>
            <person name="Archibald J.M."/>
        </authorList>
    </citation>
    <scope>NUCLEOTIDE SEQUENCE</scope>
    <source>
        <strain evidence="3">CCMP2712</strain>
    </source>
</reference>
<reference evidence="1 3" key="1">
    <citation type="journal article" date="2012" name="Nature">
        <title>Algal genomes reveal evolutionary mosaicism and the fate of nucleomorphs.</title>
        <authorList>
            <consortium name="DOE Joint Genome Institute"/>
            <person name="Curtis B.A."/>
            <person name="Tanifuji G."/>
            <person name="Burki F."/>
            <person name="Gruber A."/>
            <person name="Irimia M."/>
            <person name="Maruyama S."/>
            <person name="Arias M.C."/>
            <person name="Ball S.G."/>
            <person name="Gile G.H."/>
            <person name="Hirakawa Y."/>
            <person name="Hopkins J.F."/>
            <person name="Kuo A."/>
            <person name="Rensing S.A."/>
            <person name="Schmutz J."/>
            <person name="Symeonidi A."/>
            <person name="Elias M."/>
            <person name="Eveleigh R.J."/>
            <person name="Herman E.K."/>
            <person name="Klute M.J."/>
            <person name="Nakayama T."/>
            <person name="Obornik M."/>
            <person name="Reyes-Prieto A."/>
            <person name="Armbrust E.V."/>
            <person name="Aves S.J."/>
            <person name="Beiko R.G."/>
            <person name="Coutinho P."/>
            <person name="Dacks J.B."/>
            <person name="Durnford D.G."/>
            <person name="Fast N.M."/>
            <person name="Green B.R."/>
            <person name="Grisdale C.J."/>
            <person name="Hempel F."/>
            <person name="Henrissat B."/>
            <person name="Hoppner M.P."/>
            <person name="Ishida K."/>
            <person name="Kim E."/>
            <person name="Koreny L."/>
            <person name="Kroth P.G."/>
            <person name="Liu Y."/>
            <person name="Malik S.B."/>
            <person name="Maier U.G."/>
            <person name="McRose D."/>
            <person name="Mock T."/>
            <person name="Neilson J.A."/>
            <person name="Onodera N.T."/>
            <person name="Poole A.M."/>
            <person name="Pritham E.J."/>
            <person name="Richards T.A."/>
            <person name="Rocap G."/>
            <person name="Roy S.W."/>
            <person name="Sarai C."/>
            <person name="Schaack S."/>
            <person name="Shirato S."/>
            <person name="Slamovits C.H."/>
            <person name="Spencer D.F."/>
            <person name="Suzuki S."/>
            <person name="Worden A.Z."/>
            <person name="Zauner S."/>
            <person name="Barry K."/>
            <person name="Bell C."/>
            <person name="Bharti A.K."/>
            <person name="Crow J.A."/>
            <person name="Grimwood J."/>
            <person name="Kramer R."/>
            <person name="Lindquist E."/>
            <person name="Lucas S."/>
            <person name="Salamov A."/>
            <person name="McFadden G.I."/>
            <person name="Lane C.E."/>
            <person name="Keeling P.J."/>
            <person name="Gray M.W."/>
            <person name="Grigoriev I.V."/>
            <person name="Archibald J.M."/>
        </authorList>
    </citation>
    <scope>NUCLEOTIDE SEQUENCE</scope>
    <source>
        <strain evidence="1 3">CCMP2712</strain>
    </source>
</reference>
<evidence type="ECO:0000313" key="3">
    <source>
        <dbReference type="Proteomes" id="UP000011087"/>
    </source>
</evidence>
<dbReference type="EMBL" id="JH992981">
    <property type="protein sequence ID" value="EKX49698.1"/>
    <property type="molecule type" value="Genomic_DNA"/>
</dbReference>
<dbReference type="EnsemblProtists" id="EKX49698">
    <property type="protein sequence ID" value="EKX49698"/>
    <property type="gene ID" value="GUITHDRAFT_104661"/>
</dbReference>
<proteinExistence type="predicted"/>
<sequence length="177" mass="20294">MCWPKPITRFTRAIMVTLSIKLSSSSFDEILGKRLRGNEDVEMSDGLEQVCDDSGAAVMEVENFESNLKRHCARFEMIIPKRTQISLAMPGLDRFDLHANVHHLLQDQDPFCSRPLNLCQHDFTTNAAGLFQRHLELDTDKRFLVLRSNRVDDGSDHLESIRLSWDAPTSHRLSSKR</sequence>
<dbReference type="GeneID" id="17306385"/>
<protein>
    <submittedName>
        <fullName evidence="1 2">Uncharacterized protein</fullName>
    </submittedName>
</protein>
<evidence type="ECO:0000313" key="1">
    <source>
        <dbReference type="EMBL" id="EKX49698.1"/>
    </source>
</evidence>
<dbReference type="PaxDb" id="55529-EKX49698"/>
<dbReference type="Proteomes" id="UP000011087">
    <property type="component" value="Unassembled WGS sequence"/>
</dbReference>
<organism evidence="1">
    <name type="scientific">Guillardia theta (strain CCMP2712)</name>
    <name type="common">Cryptophyte</name>
    <dbReference type="NCBI Taxonomy" id="905079"/>
    <lineage>
        <taxon>Eukaryota</taxon>
        <taxon>Cryptophyceae</taxon>
        <taxon>Pyrenomonadales</taxon>
        <taxon>Geminigeraceae</taxon>
        <taxon>Guillardia</taxon>
    </lineage>
</organism>